<evidence type="ECO:0000313" key="14">
    <source>
        <dbReference type="EMBL" id="SPQ93072.1"/>
    </source>
</evidence>
<feature type="domain" description="RING-type" evidence="10">
    <location>
        <begin position="581"/>
        <end position="620"/>
    </location>
</feature>
<keyword evidence="2" id="KW-0547">Nucleotide-binding</keyword>
<reference evidence="14 15" key="1">
    <citation type="submission" date="2018-03" db="EMBL/GenBank/DDBJ databases">
        <authorList>
            <person name="Fogelqvist J."/>
        </authorList>
    </citation>
    <scope>NUCLEOTIDE SEQUENCE [LARGE SCALE GENOMIC DNA]</scope>
</reference>
<evidence type="ECO:0000256" key="7">
    <source>
        <dbReference type="ARBA" id="ARBA00022840"/>
    </source>
</evidence>
<dbReference type="Gene3D" id="3.40.50.10810">
    <property type="entry name" value="Tandem AAA-ATPase domain"/>
    <property type="match status" value="1"/>
</dbReference>
<dbReference type="PANTHER" id="PTHR45626">
    <property type="entry name" value="TRANSCRIPTION TERMINATION FACTOR 2-RELATED"/>
    <property type="match status" value="1"/>
</dbReference>
<dbReference type="InterPro" id="IPR001650">
    <property type="entry name" value="Helicase_C-like"/>
</dbReference>
<organism evidence="14 15">
    <name type="scientific">Plasmodiophora brassicae</name>
    <name type="common">Clubroot disease agent</name>
    <dbReference type="NCBI Taxonomy" id="37360"/>
    <lineage>
        <taxon>Eukaryota</taxon>
        <taxon>Sar</taxon>
        <taxon>Rhizaria</taxon>
        <taxon>Endomyxa</taxon>
        <taxon>Phytomyxea</taxon>
        <taxon>Plasmodiophorida</taxon>
        <taxon>Plasmodiophoridae</taxon>
        <taxon>Plasmodiophora</taxon>
    </lineage>
</organism>
<dbReference type="CDD" id="cd18008">
    <property type="entry name" value="DEXDc_SHPRH-like"/>
    <property type="match status" value="1"/>
</dbReference>
<accession>A0A3P3XYU7</accession>
<dbReference type="InterPro" id="IPR014001">
    <property type="entry name" value="Helicase_ATP-bd"/>
</dbReference>
<dbReference type="Gene3D" id="3.30.40.10">
    <property type="entry name" value="Zinc/RING finger domain, C3HC4 (zinc finger)"/>
    <property type="match status" value="1"/>
</dbReference>
<feature type="domain" description="Helicase ATP-binding" evidence="11">
    <location>
        <begin position="244"/>
        <end position="421"/>
    </location>
</feature>
<keyword evidence="7" id="KW-0067">ATP-binding</keyword>
<dbReference type="InterPro" id="IPR013083">
    <property type="entry name" value="Znf_RING/FYVE/PHD"/>
</dbReference>
<dbReference type="PROSITE" id="PS50089">
    <property type="entry name" value="ZF_RING_2"/>
    <property type="match status" value="1"/>
</dbReference>
<dbReference type="EMBL" id="OVEO01000001">
    <property type="protein sequence ID" value="SPQ93072.1"/>
    <property type="molecule type" value="Genomic_DNA"/>
</dbReference>
<keyword evidence="5" id="KW-0347">Helicase</keyword>
<feature type="domain" description="Helicase C-terminal" evidence="12">
    <location>
        <begin position="657"/>
        <end position="815"/>
    </location>
</feature>
<evidence type="ECO:0000313" key="15">
    <source>
        <dbReference type="Proteomes" id="UP000290189"/>
    </source>
</evidence>
<dbReference type="PANTHER" id="PTHR45626:SF17">
    <property type="entry name" value="HELICASE-LIKE TRANSCRIPTION FACTOR"/>
    <property type="match status" value="1"/>
</dbReference>
<dbReference type="SMART" id="SM00184">
    <property type="entry name" value="RING"/>
    <property type="match status" value="1"/>
</dbReference>
<evidence type="ECO:0000256" key="6">
    <source>
        <dbReference type="ARBA" id="ARBA00022833"/>
    </source>
</evidence>
<dbReference type="PROSITE" id="PS51999">
    <property type="entry name" value="ZF_GRF"/>
    <property type="match status" value="1"/>
</dbReference>
<dbReference type="Pfam" id="PF00176">
    <property type="entry name" value="SNF2-rel_dom"/>
    <property type="match status" value="1"/>
</dbReference>
<dbReference type="PROSITE" id="PS00518">
    <property type="entry name" value="ZF_RING_1"/>
    <property type="match status" value="1"/>
</dbReference>
<gene>
    <name evidence="14" type="ORF">PLBR_LOCUS287</name>
</gene>
<geneLocation type="mitochondrion" evidence="14"/>
<keyword evidence="1" id="KW-0479">Metal-binding</keyword>
<evidence type="ECO:0000256" key="4">
    <source>
        <dbReference type="ARBA" id="ARBA00022801"/>
    </source>
</evidence>
<dbReference type="Pfam" id="PF00271">
    <property type="entry name" value="Helicase_C"/>
    <property type="match status" value="1"/>
</dbReference>
<dbReference type="GO" id="GO:0006281">
    <property type="term" value="P:DNA repair"/>
    <property type="evidence" value="ECO:0007669"/>
    <property type="project" value="TreeGrafter"/>
</dbReference>
<dbReference type="Proteomes" id="UP000290189">
    <property type="component" value="Unassembled WGS sequence"/>
</dbReference>
<dbReference type="AlphaFoldDB" id="A0A3P3XYU7"/>
<dbReference type="InterPro" id="IPR001841">
    <property type="entry name" value="Znf_RING"/>
</dbReference>
<dbReference type="Pfam" id="PF06839">
    <property type="entry name" value="Zn_ribbon_GRF"/>
    <property type="match status" value="1"/>
</dbReference>
<dbReference type="PROSITE" id="PS51192">
    <property type="entry name" value="HELICASE_ATP_BIND_1"/>
    <property type="match status" value="1"/>
</dbReference>
<dbReference type="InterPro" id="IPR017907">
    <property type="entry name" value="Znf_RING_CS"/>
</dbReference>
<keyword evidence="3 8" id="KW-0863">Zinc-finger</keyword>
<evidence type="ECO:0000259" key="11">
    <source>
        <dbReference type="PROSITE" id="PS51192"/>
    </source>
</evidence>
<dbReference type="SMART" id="SM00487">
    <property type="entry name" value="DEXDc"/>
    <property type="match status" value="1"/>
</dbReference>
<evidence type="ECO:0000256" key="2">
    <source>
        <dbReference type="ARBA" id="ARBA00022741"/>
    </source>
</evidence>
<dbReference type="GO" id="GO:0008270">
    <property type="term" value="F:zinc ion binding"/>
    <property type="evidence" value="ECO:0007669"/>
    <property type="project" value="UniProtKB-KW"/>
</dbReference>
<evidence type="ECO:0000256" key="1">
    <source>
        <dbReference type="ARBA" id="ARBA00022723"/>
    </source>
</evidence>
<evidence type="ECO:0000256" key="5">
    <source>
        <dbReference type="ARBA" id="ARBA00022806"/>
    </source>
</evidence>
<dbReference type="CDD" id="cd18793">
    <property type="entry name" value="SF2_C_SNF"/>
    <property type="match status" value="1"/>
</dbReference>
<dbReference type="InterPro" id="IPR010666">
    <property type="entry name" value="Znf_GRF"/>
</dbReference>
<dbReference type="InterPro" id="IPR050628">
    <property type="entry name" value="SNF2_RAD54_helicase_TF"/>
</dbReference>
<dbReference type="SUPFAM" id="SSF52540">
    <property type="entry name" value="P-loop containing nucleoside triphosphate hydrolases"/>
    <property type="match status" value="2"/>
</dbReference>
<dbReference type="InterPro" id="IPR038718">
    <property type="entry name" value="SNF2-like_sf"/>
</dbReference>
<feature type="domain" description="GRF-type" evidence="13">
    <location>
        <begin position="28"/>
        <end position="71"/>
    </location>
</feature>
<proteinExistence type="predicted"/>
<dbReference type="Gene3D" id="3.40.50.300">
    <property type="entry name" value="P-loop containing nucleotide triphosphate hydrolases"/>
    <property type="match status" value="1"/>
</dbReference>
<evidence type="ECO:0000259" key="10">
    <source>
        <dbReference type="PROSITE" id="PS50089"/>
    </source>
</evidence>
<evidence type="ECO:0000256" key="9">
    <source>
        <dbReference type="SAM" id="MobiDB-lite"/>
    </source>
</evidence>
<sequence length="828" mass="91827">MQQLPVTERGDSGADAMTSTATGDVMCCGGARRAVRREVRKAGPNQGRFFYGCPLFPRPSQCRFFKWESDVVQSKVAATEPPICNNPFSSMPLGAIEKQIATLKDMLADTALVSRTPDNGKRMKEKLRLLEEAATSATPTAVEPVSGAHNKKLISSRPSNPNADIDTLERSLAGLSLGRSSSDRPLNDDRASVVTISHVQSLLNSLSKKENVQEVQPSDALLSKLYRHQRQALSWMCSREEISSLRQDEPAGGILADDMGLGKTLQMISLILTSKPVSVKGNDEPSTVISSNATLIVCPLAVLSQWADEIDRHVAKNRLRVLTCHGPKRDNDPNVIASFDVVLTTYQVAVSSYKMVGNGPLHSIRWRRVVLDEAHFIKNASTMSAKAVFELEAMCRWFMSATPLQNQLQDLYSPMKFLRFMPYADFNQWNTLFGRGKFPNRQNVERLRTVLQSVMLRRSKADRDESGKLLIDLPHRALLIHKLRFSPSEQQVYNELQRHCKQQFASAYKGDQDGGYKQMLTSLLRLRQSCCGLATVETKAAIDVASDTDTKECDDLSKSFANLGVSPAENHALKVDLASGCEICFDPVAESVSSAPCGHAFCTECISTALQTREQCPTCQKRLTKDDLVVKRRPLNDGSAEVHPVKDHVASSTKVKFLLKELAEIEKRPGCEKSVIFSQWTTLLDALEPVLSSAGYQFARLDGSMTKEARQSAVKRFRDTTTTNVFLLSLKCAGVGLNLTAANHCFSLDVWWNGAVEDQAFDRIYRIGQTKPVFIHRLVIANSIEENVLDLQKRKQRLATDILGTGSVANVSKVKLFTMDDLRRLLNV</sequence>
<dbReference type="InterPro" id="IPR000330">
    <property type="entry name" value="SNF2_N"/>
</dbReference>
<dbReference type="InterPro" id="IPR027417">
    <property type="entry name" value="P-loop_NTPase"/>
</dbReference>
<name>A0A3P3XYU7_PLABS</name>
<feature type="region of interest" description="Disordered" evidence="9">
    <location>
        <begin position="134"/>
        <end position="164"/>
    </location>
</feature>
<keyword evidence="6" id="KW-0862">Zinc</keyword>
<dbReference type="GO" id="GO:0008094">
    <property type="term" value="F:ATP-dependent activity, acting on DNA"/>
    <property type="evidence" value="ECO:0007669"/>
    <property type="project" value="TreeGrafter"/>
</dbReference>
<protein>
    <submittedName>
        <fullName evidence="14">Uncharacterized protein</fullName>
    </submittedName>
</protein>
<dbReference type="GO" id="GO:0005634">
    <property type="term" value="C:nucleus"/>
    <property type="evidence" value="ECO:0007669"/>
    <property type="project" value="TreeGrafter"/>
</dbReference>
<keyword evidence="14" id="KW-0496">Mitochondrion</keyword>
<dbReference type="SMART" id="SM00490">
    <property type="entry name" value="HELICc"/>
    <property type="match status" value="1"/>
</dbReference>
<evidence type="ECO:0000256" key="8">
    <source>
        <dbReference type="PROSITE-ProRule" id="PRU00175"/>
    </source>
</evidence>
<dbReference type="SUPFAM" id="SSF57850">
    <property type="entry name" value="RING/U-box"/>
    <property type="match status" value="1"/>
</dbReference>
<keyword evidence="4" id="KW-0378">Hydrolase</keyword>
<evidence type="ECO:0000259" key="13">
    <source>
        <dbReference type="PROSITE" id="PS51999"/>
    </source>
</evidence>
<dbReference type="GO" id="GO:0004386">
    <property type="term" value="F:helicase activity"/>
    <property type="evidence" value="ECO:0007669"/>
    <property type="project" value="UniProtKB-KW"/>
</dbReference>
<dbReference type="GO" id="GO:0016787">
    <property type="term" value="F:hydrolase activity"/>
    <property type="evidence" value="ECO:0007669"/>
    <property type="project" value="UniProtKB-KW"/>
</dbReference>
<dbReference type="PROSITE" id="PS51194">
    <property type="entry name" value="HELICASE_CTER"/>
    <property type="match status" value="1"/>
</dbReference>
<evidence type="ECO:0000256" key="3">
    <source>
        <dbReference type="ARBA" id="ARBA00022771"/>
    </source>
</evidence>
<dbReference type="InterPro" id="IPR049730">
    <property type="entry name" value="SNF2/RAD54-like_C"/>
</dbReference>
<dbReference type="Pfam" id="PF13923">
    <property type="entry name" value="zf-C3HC4_2"/>
    <property type="match status" value="1"/>
</dbReference>
<evidence type="ECO:0000259" key="12">
    <source>
        <dbReference type="PROSITE" id="PS51194"/>
    </source>
</evidence>
<dbReference type="GO" id="GO:0005524">
    <property type="term" value="F:ATP binding"/>
    <property type="evidence" value="ECO:0007669"/>
    <property type="project" value="UniProtKB-KW"/>
</dbReference>